<dbReference type="EMBL" id="AYYY01000005">
    <property type="protein sequence ID" value="KRM62433.1"/>
    <property type="molecule type" value="Genomic_DNA"/>
</dbReference>
<evidence type="ECO:0000313" key="1">
    <source>
        <dbReference type="EMBL" id="KRM62433.1"/>
    </source>
</evidence>
<proteinExistence type="predicted"/>
<dbReference type="PATRIC" id="fig|1423813.3.peg.2042"/>
<evidence type="ECO:0000313" key="2">
    <source>
        <dbReference type="Proteomes" id="UP000051733"/>
    </source>
</evidence>
<reference evidence="1 2" key="1">
    <citation type="journal article" date="2015" name="Genome Announc.">
        <title>Expanding the biotechnology potential of lactobacilli through comparative genomics of 213 strains and associated genera.</title>
        <authorList>
            <person name="Sun Z."/>
            <person name="Harris H.M."/>
            <person name="McCann A."/>
            <person name="Guo C."/>
            <person name="Argimon S."/>
            <person name="Zhang W."/>
            <person name="Yang X."/>
            <person name="Jeffery I.B."/>
            <person name="Cooney J.C."/>
            <person name="Kagawa T.F."/>
            <person name="Liu W."/>
            <person name="Song Y."/>
            <person name="Salvetti E."/>
            <person name="Wrobel A."/>
            <person name="Rasinkangas P."/>
            <person name="Parkhill J."/>
            <person name="Rea M.C."/>
            <person name="O'Sullivan O."/>
            <person name="Ritari J."/>
            <person name="Douillard F.P."/>
            <person name="Paul Ross R."/>
            <person name="Yang R."/>
            <person name="Briner A.E."/>
            <person name="Felis G.E."/>
            <person name="de Vos W.M."/>
            <person name="Barrangou R."/>
            <person name="Klaenhammer T.R."/>
            <person name="Caufield P.W."/>
            <person name="Cui Y."/>
            <person name="Zhang H."/>
            <person name="O'Toole P.W."/>
        </authorList>
    </citation>
    <scope>NUCLEOTIDE SEQUENCE [LARGE SCALE GENOMIC DNA]</scope>
    <source>
        <strain evidence="1 2">DSM 20634</strain>
    </source>
</reference>
<comment type="caution">
    <text evidence="1">The sequence shown here is derived from an EMBL/GenBank/DDBJ whole genome shotgun (WGS) entry which is preliminary data.</text>
</comment>
<dbReference type="STRING" id="1423813.FC26_GL002006"/>
<sequence length="84" mass="9518">MKLTGLYFIDEYKIEDEQAVSKMPISEQIVLNTLGKKAMTFHELMTASGLDSHEIYSAIDWLMGLGFVRMETMPASPEDTERGE</sequence>
<dbReference type="RefSeq" id="WP_057777133.1">
    <property type="nucleotide sequence ID" value="NZ_AYYY01000005.1"/>
</dbReference>
<accession>A0A0R2A4U9</accession>
<keyword evidence="2" id="KW-1185">Reference proteome</keyword>
<protein>
    <submittedName>
        <fullName evidence="1">Uncharacterized protein</fullName>
    </submittedName>
</protein>
<dbReference type="Proteomes" id="UP000051733">
    <property type="component" value="Unassembled WGS sequence"/>
</dbReference>
<gene>
    <name evidence="1" type="ORF">FC26_GL002006</name>
</gene>
<dbReference type="AlphaFoldDB" id="A0A0R2A4U9"/>
<organism evidence="1 2">
    <name type="scientific">Paucilactobacillus vaccinostercus DSM 20634</name>
    <dbReference type="NCBI Taxonomy" id="1423813"/>
    <lineage>
        <taxon>Bacteria</taxon>
        <taxon>Bacillati</taxon>
        <taxon>Bacillota</taxon>
        <taxon>Bacilli</taxon>
        <taxon>Lactobacillales</taxon>
        <taxon>Lactobacillaceae</taxon>
        <taxon>Paucilactobacillus</taxon>
    </lineage>
</organism>
<name>A0A0R2A4U9_9LACO</name>